<dbReference type="GO" id="GO:0007165">
    <property type="term" value="P:signal transduction"/>
    <property type="evidence" value="ECO:0007669"/>
    <property type="project" value="UniProtKB-KW"/>
</dbReference>
<dbReference type="Pfam" id="PF12729">
    <property type="entry name" value="4HB_MCP_1"/>
    <property type="match status" value="1"/>
</dbReference>
<dbReference type="SUPFAM" id="SSF58104">
    <property type="entry name" value="Methyl-accepting chemotaxis protein (MCP) signaling domain"/>
    <property type="match status" value="1"/>
</dbReference>
<protein>
    <submittedName>
        <fullName evidence="5">Methyl-accepting chemotaxis protein/methyl-accepting chemotaxis protein-1 (Serine sensor receptor)</fullName>
    </submittedName>
</protein>
<dbReference type="InterPro" id="IPR047347">
    <property type="entry name" value="YvaQ-like_sensor"/>
</dbReference>
<keyword evidence="6" id="KW-1185">Reference proteome</keyword>
<evidence type="ECO:0000313" key="5">
    <source>
        <dbReference type="EMBL" id="PXX78807.1"/>
    </source>
</evidence>
<reference evidence="5 6" key="1">
    <citation type="submission" date="2018-05" db="EMBL/GenBank/DDBJ databases">
        <title>Genomic Encyclopedia of Type Strains, Phase IV (KMG-IV): sequencing the most valuable type-strain genomes for metagenomic binning, comparative biology and taxonomic classification.</title>
        <authorList>
            <person name="Goeker M."/>
        </authorList>
    </citation>
    <scope>NUCLEOTIDE SEQUENCE [LARGE SCALE GENOMIC DNA]</scope>
    <source>
        <strain evidence="5 6">DSM 29661</strain>
    </source>
</reference>
<dbReference type="SMART" id="SM00283">
    <property type="entry name" value="MA"/>
    <property type="match status" value="1"/>
</dbReference>
<feature type="domain" description="Methyl-accepting transducer" evidence="4">
    <location>
        <begin position="272"/>
        <end position="508"/>
    </location>
</feature>
<dbReference type="AlphaFoldDB" id="A0A318LAU7"/>
<organism evidence="5 6">
    <name type="scientific">Rivihabitans pingtungensis</name>
    <dbReference type="NCBI Taxonomy" id="1054498"/>
    <lineage>
        <taxon>Bacteria</taxon>
        <taxon>Pseudomonadati</taxon>
        <taxon>Pseudomonadota</taxon>
        <taxon>Betaproteobacteria</taxon>
        <taxon>Neisseriales</taxon>
        <taxon>Aquaspirillaceae</taxon>
        <taxon>Rivihabitans</taxon>
    </lineage>
</organism>
<dbReference type="CDD" id="cd11386">
    <property type="entry name" value="MCP_signal"/>
    <property type="match status" value="1"/>
</dbReference>
<dbReference type="PANTHER" id="PTHR32089:SF112">
    <property type="entry name" value="LYSOZYME-LIKE PROTEIN-RELATED"/>
    <property type="match status" value="1"/>
</dbReference>
<accession>A0A318LAU7</accession>
<dbReference type="RefSeq" id="WP_110390729.1">
    <property type="nucleotide sequence ID" value="NZ_QJKI01000009.1"/>
</dbReference>
<name>A0A318LAU7_9NEIS</name>
<evidence type="ECO:0000313" key="6">
    <source>
        <dbReference type="Proteomes" id="UP000247555"/>
    </source>
</evidence>
<evidence type="ECO:0000256" key="2">
    <source>
        <dbReference type="PROSITE-ProRule" id="PRU00284"/>
    </source>
</evidence>
<sequence>MKFTPLTLKQRVMLGIAALFALLLALAAAGWHGVRDNRATIERMAQVDARKVSLGNDVASILSQMATELYLLVEEDQPERYEKFKQGLPEKLSIMSQRRSELLALVTESEERQILNELAGRRTEFVSSVEQVLKHLDTGETPQARDQFQRRCLPALVLYSQTMDRFQHIQHQKLDANGKHASEKARQLETILAGLSVAAAVLAIGAGIWIVRSVTRPLGGDPRVVSDAMSHIASGNLTIQASLLNAAPESLLGKLAAMRAGLSALIGNVHGASLEVGAAARDLSASCEQISVGAMTQGQSTATMAAAVEELVGNIETLSSTSVRVQEVAERSEALAGNSDHLLSQAATEINRMIDTIDNSAQDVAQLARRTHEIGRIVGVINDIADQTNLLALNAAIEAARAGEQGRGFAVVADEVRKLAEHTTRATTEIDEMIRSIQQQTELAAENLLQGEQVVTFGVTLVRELVDPLRQLREGAGDTRRELGELISALEEQSQAARHIGSHVERVANAAEQFGAVARGSADTANMLLGVVTRLDGEVAHFRLA</sequence>
<proteinExistence type="predicted"/>
<dbReference type="InterPro" id="IPR004089">
    <property type="entry name" value="MCPsignal_dom"/>
</dbReference>
<dbReference type="InterPro" id="IPR024478">
    <property type="entry name" value="HlyB_4HB_MCP"/>
</dbReference>
<dbReference type="OrthoDB" id="8899037at2"/>
<dbReference type="EMBL" id="QJKI01000009">
    <property type="protein sequence ID" value="PXX78807.1"/>
    <property type="molecule type" value="Genomic_DNA"/>
</dbReference>
<keyword evidence="3" id="KW-0812">Transmembrane</keyword>
<evidence type="ECO:0000259" key="4">
    <source>
        <dbReference type="PROSITE" id="PS50111"/>
    </source>
</evidence>
<dbReference type="Pfam" id="PF00015">
    <property type="entry name" value="MCPsignal"/>
    <property type="match status" value="1"/>
</dbReference>
<comment type="caution">
    <text evidence="5">The sequence shown here is derived from an EMBL/GenBank/DDBJ whole genome shotgun (WGS) entry which is preliminary data.</text>
</comment>
<keyword evidence="3" id="KW-0472">Membrane</keyword>
<keyword evidence="5" id="KW-0675">Receptor</keyword>
<keyword evidence="1 2" id="KW-0807">Transducer</keyword>
<dbReference type="Gene3D" id="1.10.287.950">
    <property type="entry name" value="Methyl-accepting chemotaxis protein"/>
    <property type="match status" value="1"/>
</dbReference>
<gene>
    <name evidence="5" type="ORF">DFR34_10930</name>
</gene>
<dbReference type="GO" id="GO:0016020">
    <property type="term" value="C:membrane"/>
    <property type="evidence" value="ECO:0007669"/>
    <property type="project" value="InterPro"/>
</dbReference>
<dbReference type="CDD" id="cd19411">
    <property type="entry name" value="MCP2201-like_sensor"/>
    <property type="match status" value="1"/>
</dbReference>
<dbReference type="PANTHER" id="PTHR32089">
    <property type="entry name" value="METHYL-ACCEPTING CHEMOTAXIS PROTEIN MCPB"/>
    <property type="match status" value="1"/>
</dbReference>
<feature type="transmembrane region" description="Helical" evidence="3">
    <location>
        <begin position="191"/>
        <end position="211"/>
    </location>
</feature>
<dbReference type="Proteomes" id="UP000247555">
    <property type="component" value="Unassembled WGS sequence"/>
</dbReference>
<keyword evidence="3" id="KW-1133">Transmembrane helix</keyword>
<dbReference type="PROSITE" id="PS50111">
    <property type="entry name" value="CHEMOTAXIS_TRANSDUC_2"/>
    <property type="match status" value="1"/>
</dbReference>
<evidence type="ECO:0000256" key="3">
    <source>
        <dbReference type="SAM" id="Phobius"/>
    </source>
</evidence>
<evidence type="ECO:0000256" key="1">
    <source>
        <dbReference type="ARBA" id="ARBA00023224"/>
    </source>
</evidence>